<dbReference type="CDD" id="cd04899">
    <property type="entry name" value="ACT_ACR-UUR-like_2"/>
    <property type="match status" value="1"/>
</dbReference>
<name>A0A975GJA6_9BACT</name>
<keyword evidence="1" id="KW-0378">Hydrolase</keyword>
<dbReference type="RefSeq" id="WP_207688723.1">
    <property type="nucleotide sequence ID" value="NZ_CP061799.1"/>
</dbReference>
<proteinExistence type="predicted"/>
<evidence type="ECO:0000313" key="3">
    <source>
        <dbReference type="EMBL" id="QTA82843.1"/>
    </source>
</evidence>
<dbReference type="AlphaFoldDB" id="A0A975GJA6"/>
<dbReference type="InterPro" id="IPR010043">
    <property type="entry name" value="UTase/UR"/>
</dbReference>
<reference evidence="3" key="1">
    <citation type="journal article" date="2021" name="Microb. Physiol.">
        <title>Proteogenomic Insights into the Physiology of Marine, Sulfate-Reducing, Filamentous Desulfonema limicola and Desulfonema magnum.</title>
        <authorList>
            <person name="Schnaars V."/>
            <person name="Wohlbrand L."/>
            <person name="Scheve S."/>
            <person name="Hinrichs C."/>
            <person name="Reinhardt R."/>
            <person name="Rabus R."/>
        </authorList>
    </citation>
    <scope>NUCLEOTIDE SEQUENCE</scope>
    <source>
        <strain evidence="3">5ac10</strain>
    </source>
</reference>
<dbReference type="GO" id="GO:0008773">
    <property type="term" value="F:[protein-PII] uridylyltransferase activity"/>
    <property type="evidence" value="ECO:0007669"/>
    <property type="project" value="InterPro"/>
</dbReference>
<dbReference type="InterPro" id="IPR045865">
    <property type="entry name" value="ACT-like_dom_sf"/>
</dbReference>
<keyword evidence="4" id="KW-1185">Reference proteome</keyword>
<dbReference type="KEGG" id="dli:dnl_52280"/>
<dbReference type="GO" id="GO:0016787">
    <property type="term" value="F:hydrolase activity"/>
    <property type="evidence" value="ECO:0007669"/>
    <property type="project" value="UniProtKB-KW"/>
</dbReference>
<dbReference type="EMBL" id="CP061799">
    <property type="protein sequence ID" value="QTA82843.1"/>
    <property type="molecule type" value="Genomic_DNA"/>
</dbReference>
<dbReference type="Proteomes" id="UP000663720">
    <property type="component" value="Chromosome"/>
</dbReference>
<dbReference type="InterPro" id="IPR002912">
    <property type="entry name" value="ACT_dom"/>
</dbReference>
<dbReference type="PANTHER" id="PTHR47320:SF1">
    <property type="entry name" value="BIFUNCTIONAL URIDYLYLTRANSFERASE_URIDYLYL-REMOVING ENZYME"/>
    <property type="match status" value="1"/>
</dbReference>
<evidence type="ECO:0000259" key="2">
    <source>
        <dbReference type="PROSITE" id="PS51671"/>
    </source>
</evidence>
<dbReference type="SUPFAM" id="SSF55021">
    <property type="entry name" value="ACT-like"/>
    <property type="match status" value="1"/>
</dbReference>
<sequence>MVQTFSLNGTRTKAGINNYYSEKTSPKGSFMWTVSKTPDPSIYTITVFAKECPMVFPKVAGVLSLNNFDIAGVRNYRQNKNSLGTFKVQALPGNIIKEEDFKNAEQCLKDVLSGRFNLDQAFRQKMSVFNRTNFKGLNSDNISVEINNDKSFLFSLIEVSADDFPGILYKVSNAVMKSGLDIWNAHIETNNKKIQDVFYVKDLKGRKLGREQGMSVISSLKKALAE</sequence>
<organism evidence="3 4">
    <name type="scientific">Desulfonema limicola</name>
    <dbReference type="NCBI Taxonomy" id="45656"/>
    <lineage>
        <taxon>Bacteria</taxon>
        <taxon>Pseudomonadati</taxon>
        <taxon>Thermodesulfobacteriota</taxon>
        <taxon>Desulfobacteria</taxon>
        <taxon>Desulfobacterales</taxon>
        <taxon>Desulfococcaceae</taxon>
        <taxon>Desulfonema</taxon>
    </lineage>
</organism>
<evidence type="ECO:0000256" key="1">
    <source>
        <dbReference type="ARBA" id="ARBA00022801"/>
    </source>
</evidence>
<gene>
    <name evidence="3" type="ORF">dnl_52280</name>
</gene>
<protein>
    <submittedName>
        <fullName evidence="3">ACT domain-containing protein</fullName>
    </submittedName>
</protein>
<dbReference type="PANTHER" id="PTHR47320">
    <property type="entry name" value="BIFUNCTIONAL URIDYLYLTRANSFERASE/URIDYLYL-REMOVING ENZYME"/>
    <property type="match status" value="1"/>
</dbReference>
<dbReference type="PROSITE" id="PS51671">
    <property type="entry name" value="ACT"/>
    <property type="match status" value="1"/>
</dbReference>
<evidence type="ECO:0000313" key="4">
    <source>
        <dbReference type="Proteomes" id="UP000663720"/>
    </source>
</evidence>
<accession>A0A975GJA6</accession>
<feature type="domain" description="ACT" evidence="2">
    <location>
        <begin position="156"/>
        <end position="226"/>
    </location>
</feature>